<feature type="compositionally biased region" description="Polar residues" evidence="8">
    <location>
        <begin position="80"/>
        <end position="100"/>
    </location>
</feature>
<keyword evidence="4 7" id="KW-0235">DNA replication</keyword>
<feature type="compositionally biased region" description="Polar residues" evidence="8">
    <location>
        <begin position="383"/>
        <end position="396"/>
    </location>
</feature>
<name>K5X8E7_AGABU</name>
<dbReference type="AlphaFoldDB" id="K5X8E7"/>
<dbReference type="InterPro" id="IPR040203">
    <property type="entry name" value="Sld2"/>
</dbReference>
<evidence type="ECO:0000256" key="3">
    <source>
        <dbReference type="ARBA" id="ARBA00018363"/>
    </source>
</evidence>
<gene>
    <name evidence="9" type="ORF">AGABI1DRAFT_124509</name>
</gene>
<organism evidence="9 10">
    <name type="scientific">Agaricus bisporus var. burnettii (strain JB137-S8 / ATCC MYA-4627 / FGSC 10392)</name>
    <name type="common">White button mushroom</name>
    <dbReference type="NCBI Taxonomy" id="597362"/>
    <lineage>
        <taxon>Eukaryota</taxon>
        <taxon>Fungi</taxon>
        <taxon>Dikarya</taxon>
        <taxon>Basidiomycota</taxon>
        <taxon>Agaricomycotina</taxon>
        <taxon>Agaricomycetes</taxon>
        <taxon>Agaricomycetidae</taxon>
        <taxon>Agaricales</taxon>
        <taxon>Agaricineae</taxon>
        <taxon>Agaricaceae</taxon>
        <taxon>Agaricus</taxon>
    </lineage>
</organism>
<feature type="compositionally biased region" description="Acidic residues" evidence="8">
    <location>
        <begin position="507"/>
        <end position="516"/>
    </location>
</feature>
<feature type="compositionally biased region" description="Basic and acidic residues" evidence="8">
    <location>
        <begin position="306"/>
        <end position="316"/>
    </location>
</feature>
<reference evidence="10" key="1">
    <citation type="journal article" date="2012" name="Proc. Natl. Acad. Sci. U.S.A.">
        <title>Genome sequence of the button mushroom Agaricus bisporus reveals mechanisms governing adaptation to a humic-rich ecological niche.</title>
        <authorList>
            <person name="Morin E."/>
            <person name="Kohler A."/>
            <person name="Baker A.R."/>
            <person name="Foulongne-Oriol M."/>
            <person name="Lombard V."/>
            <person name="Nagy L.G."/>
            <person name="Ohm R.A."/>
            <person name="Patyshakuliyeva A."/>
            <person name="Brun A."/>
            <person name="Aerts A.L."/>
            <person name="Bailey A.M."/>
            <person name="Billette C."/>
            <person name="Coutinho P.M."/>
            <person name="Deakin G."/>
            <person name="Doddapaneni H."/>
            <person name="Floudas D."/>
            <person name="Grimwood J."/>
            <person name="Hilden K."/>
            <person name="Kuees U."/>
            <person name="LaButti K.M."/>
            <person name="Lapidus A."/>
            <person name="Lindquist E.A."/>
            <person name="Lucas S.M."/>
            <person name="Murat C."/>
            <person name="Riley R.W."/>
            <person name="Salamov A.A."/>
            <person name="Schmutz J."/>
            <person name="Subramanian V."/>
            <person name="Woesten H.A.B."/>
            <person name="Xu J."/>
            <person name="Eastwood D.C."/>
            <person name="Foster G.D."/>
            <person name="Sonnenberg A.S."/>
            <person name="Cullen D."/>
            <person name="de Vries R.P."/>
            <person name="Lundell T."/>
            <person name="Hibbett D.S."/>
            <person name="Henrissat B."/>
            <person name="Burton K.S."/>
            <person name="Kerrigan R.W."/>
            <person name="Challen M.P."/>
            <person name="Grigoriev I.V."/>
            <person name="Martin F."/>
        </authorList>
    </citation>
    <scope>NUCLEOTIDE SEQUENCE [LARGE SCALE GENOMIC DNA]</scope>
    <source>
        <strain evidence="10">JB137-S8 / ATCC MYA-4627 / FGSC 10392</strain>
    </source>
</reference>
<keyword evidence="6 7" id="KW-0131">Cell cycle</keyword>
<dbReference type="GO" id="GO:0003688">
    <property type="term" value="F:DNA replication origin binding"/>
    <property type="evidence" value="ECO:0007669"/>
    <property type="project" value="TreeGrafter"/>
</dbReference>
<evidence type="ECO:0000256" key="7">
    <source>
        <dbReference type="RuleBase" id="RU367067"/>
    </source>
</evidence>
<feature type="region of interest" description="Disordered" evidence="8">
    <location>
        <begin position="288"/>
        <end position="524"/>
    </location>
</feature>
<dbReference type="RefSeq" id="XP_007325850.1">
    <property type="nucleotide sequence ID" value="XM_007325788.1"/>
</dbReference>
<comment type="similarity">
    <text evidence="2 7">Belongs to the SLD2 family.</text>
</comment>
<feature type="compositionally biased region" description="Basic and acidic residues" evidence="8">
    <location>
        <begin position="115"/>
        <end position="130"/>
    </location>
</feature>
<dbReference type="InParanoid" id="K5X8E7"/>
<dbReference type="InterPro" id="IPR021110">
    <property type="entry name" value="DNA_rep_checkpnt_protein"/>
</dbReference>
<evidence type="ECO:0000256" key="4">
    <source>
        <dbReference type="ARBA" id="ARBA00022705"/>
    </source>
</evidence>
<evidence type="ECO:0000313" key="9">
    <source>
        <dbReference type="EMBL" id="EKM84186.1"/>
    </source>
</evidence>
<comment type="function">
    <text evidence="7">Has a role in the initiation of DNA replication. Required at S-phase checkpoint.</text>
</comment>
<protein>
    <recommendedName>
        <fullName evidence="3 7">DNA replication regulator SLD2</fullName>
    </recommendedName>
</protein>
<evidence type="ECO:0000256" key="6">
    <source>
        <dbReference type="ARBA" id="ARBA00023306"/>
    </source>
</evidence>
<dbReference type="Gene3D" id="1.10.10.1460">
    <property type="match status" value="1"/>
</dbReference>
<keyword evidence="10" id="KW-1185">Reference proteome</keyword>
<dbReference type="GO" id="GO:0003697">
    <property type="term" value="F:single-stranded DNA binding"/>
    <property type="evidence" value="ECO:0007669"/>
    <property type="project" value="TreeGrafter"/>
</dbReference>
<dbReference type="GeneID" id="18826156"/>
<comment type="subcellular location">
    <subcellularLocation>
        <location evidence="1 7">Nucleus</location>
    </subcellularLocation>
</comment>
<dbReference type="KEGG" id="abp:AGABI1DRAFT124509"/>
<dbReference type="STRING" id="597362.K5X8E7"/>
<dbReference type="OrthoDB" id="8775810at2759"/>
<feature type="region of interest" description="Disordered" evidence="8">
    <location>
        <begin position="565"/>
        <end position="619"/>
    </location>
</feature>
<dbReference type="EMBL" id="JH971385">
    <property type="protein sequence ID" value="EKM84186.1"/>
    <property type="molecule type" value="Genomic_DNA"/>
</dbReference>
<evidence type="ECO:0000313" key="10">
    <source>
        <dbReference type="Proteomes" id="UP000008493"/>
    </source>
</evidence>
<dbReference type="GO" id="GO:1902977">
    <property type="term" value="P:mitotic DNA replication preinitiation complex assembly"/>
    <property type="evidence" value="ECO:0007669"/>
    <property type="project" value="TreeGrafter"/>
</dbReference>
<dbReference type="CDD" id="cd22289">
    <property type="entry name" value="RecQL4_SLD2_NTD"/>
    <property type="match status" value="1"/>
</dbReference>
<dbReference type="GO" id="GO:0006270">
    <property type="term" value="P:DNA replication initiation"/>
    <property type="evidence" value="ECO:0007669"/>
    <property type="project" value="UniProtKB-UniRule"/>
</dbReference>
<dbReference type="eggNOG" id="ENOG502SCF7">
    <property type="taxonomic scope" value="Eukaryota"/>
</dbReference>
<feature type="compositionally biased region" description="Low complexity" evidence="8">
    <location>
        <begin position="321"/>
        <end position="332"/>
    </location>
</feature>
<evidence type="ECO:0000256" key="5">
    <source>
        <dbReference type="ARBA" id="ARBA00023242"/>
    </source>
</evidence>
<dbReference type="Pfam" id="PF11719">
    <property type="entry name" value="Drc1-Sld2"/>
    <property type="match status" value="1"/>
</dbReference>
<evidence type="ECO:0000256" key="2">
    <source>
        <dbReference type="ARBA" id="ARBA00007276"/>
    </source>
</evidence>
<dbReference type="GO" id="GO:0031261">
    <property type="term" value="C:DNA replication preinitiation complex"/>
    <property type="evidence" value="ECO:0007669"/>
    <property type="project" value="TreeGrafter"/>
</dbReference>
<dbReference type="PANTHER" id="PTHR28124">
    <property type="entry name" value="DNA REPLICATION REGULATOR SLD2"/>
    <property type="match status" value="1"/>
</dbReference>
<feature type="region of interest" description="Disordered" evidence="8">
    <location>
        <begin position="60"/>
        <end position="250"/>
    </location>
</feature>
<dbReference type="GO" id="GO:0000727">
    <property type="term" value="P:double-strand break repair via break-induced replication"/>
    <property type="evidence" value="ECO:0007669"/>
    <property type="project" value="TreeGrafter"/>
</dbReference>
<sequence length="619" mass="67883">MSTELASVRAEVKAWERNFKQENGREPTVDDIRKQPSVVIASIKSYNLAQKYKIYKKLSKASAVPTTSTFRPNDPPSTPPRQTSSASKPSPKPLQSSRVAETTAPLESFNPFSPQKRDKGKQREIIHPDPFKSSSNPFATPRKPKVQTLQRQQSPDLFPLIQPVEPSSSALLPIEPPSGISRARKRLRGEPVSPSPKKEKRRRVLSPGNLRFPMMHPPGADAASDSSDGGEDEGSVDGASSSFVDDSPMKPAANGRAFTLLFEDTLRPTSSTDLFGSDVLAMKPPRIKRLGNSLPSLDDDVFSPDSKARRPVDKRTSKNPTSVKSQVSSTTKARSKLVQMTLAFGSETSDKASKESLSQSRSSAKRVLPETISERPINDPDTESSSDLLVLTSQLLPPSPNPNGSYGMSGKSKSKDIRTSKATSRKKAKFRHSEDDSMESDDGSSNSNGHQSVKLVHHSRGIRTTLPTEGNPEIEDPILNYTGHVQPRGKGRASVQPRNADDKENDQNEEVEGDDAGLERTQGSLPSELRRVLVLESFKSKKHVDEEENVVKGLLSGRRVLHYDPNKGGEVWGVGEDERDELAEHEDGGIDEGEDEWEGDPIPWEVGELSGSHYHAEEI</sequence>
<dbReference type="OMA" id="SDWEAHW"/>
<evidence type="ECO:0000256" key="8">
    <source>
        <dbReference type="SAM" id="MobiDB-lite"/>
    </source>
</evidence>
<proteinExistence type="inferred from homology"/>
<keyword evidence="5 7" id="KW-0539">Nucleus</keyword>
<dbReference type="PANTHER" id="PTHR28124:SF1">
    <property type="entry name" value="DNA REPLICATION REGULATOR SLD2"/>
    <property type="match status" value="1"/>
</dbReference>
<dbReference type="HOGENOM" id="CLU_035050_0_0_1"/>
<feature type="compositionally biased region" description="Acidic residues" evidence="8">
    <location>
        <begin position="575"/>
        <end position="599"/>
    </location>
</feature>
<evidence type="ECO:0000256" key="1">
    <source>
        <dbReference type="ARBA" id="ARBA00004123"/>
    </source>
</evidence>
<accession>K5X8E7</accession>
<dbReference type="Proteomes" id="UP000008493">
    <property type="component" value="Unassembled WGS sequence"/>
</dbReference>